<dbReference type="AlphaFoldDB" id="A0A0F6SGD8"/>
<gene>
    <name evidence="4" type="ORF">DB32_005668</name>
</gene>
<dbReference type="Proteomes" id="UP000034883">
    <property type="component" value="Chromosome"/>
</dbReference>
<dbReference type="STRING" id="927083.DB32_005668"/>
<accession>A0A0F6SGD8</accession>
<evidence type="ECO:0000256" key="2">
    <source>
        <dbReference type="SAM" id="SignalP"/>
    </source>
</evidence>
<evidence type="ECO:0000313" key="4">
    <source>
        <dbReference type="EMBL" id="AKF08519.1"/>
    </source>
</evidence>
<feature type="region of interest" description="Disordered" evidence="1">
    <location>
        <begin position="31"/>
        <end position="51"/>
    </location>
</feature>
<evidence type="ECO:0000259" key="3">
    <source>
        <dbReference type="Pfam" id="PF11141"/>
    </source>
</evidence>
<dbReference type="InterPro" id="IPR022606">
    <property type="entry name" value="DUF2914"/>
</dbReference>
<feature type="signal peptide" evidence="2">
    <location>
        <begin position="1"/>
        <end position="29"/>
    </location>
</feature>
<proteinExistence type="predicted"/>
<feature type="domain" description="DUF2914" evidence="3">
    <location>
        <begin position="121"/>
        <end position="164"/>
    </location>
</feature>
<evidence type="ECO:0000256" key="1">
    <source>
        <dbReference type="SAM" id="MobiDB-lite"/>
    </source>
</evidence>
<keyword evidence="5" id="KW-1185">Reference proteome</keyword>
<feature type="chain" id="PRO_5002509535" description="DUF2914 domain-containing protein" evidence="2">
    <location>
        <begin position="30"/>
        <end position="166"/>
    </location>
</feature>
<organism evidence="4 5">
    <name type="scientific">Sandaracinus amylolyticus</name>
    <dbReference type="NCBI Taxonomy" id="927083"/>
    <lineage>
        <taxon>Bacteria</taxon>
        <taxon>Pseudomonadati</taxon>
        <taxon>Myxococcota</taxon>
        <taxon>Polyangia</taxon>
        <taxon>Polyangiales</taxon>
        <taxon>Sandaracinaceae</taxon>
        <taxon>Sandaracinus</taxon>
    </lineage>
</organism>
<dbReference type="Pfam" id="PF11141">
    <property type="entry name" value="DUF2914"/>
    <property type="match status" value="1"/>
</dbReference>
<sequence>MLRARNLRRRGIASLLVASALLVAAPVSADPPGDDVAREARAAQTTAEESEAVDGLRITEITLARNIEAGQVVDPTTTFAAADGRVMVLIRVENTTGAETDIRVTFERADREVAAGGSGGVSLHIPARPRYRTQARTGTRAPGRYRVVVRTAAGNVLGTAEYEVTA</sequence>
<dbReference type="RefSeq" id="WP_053235652.1">
    <property type="nucleotide sequence ID" value="NZ_CP011125.1"/>
</dbReference>
<reference evidence="4 5" key="1">
    <citation type="submission" date="2015-03" db="EMBL/GenBank/DDBJ databases">
        <title>Genome assembly of Sandaracinus amylolyticus DSM 53668.</title>
        <authorList>
            <person name="Sharma G."/>
            <person name="Subramanian S."/>
        </authorList>
    </citation>
    <scope>NUCLEOTIDE SEQUENCE [LARGE SCALE GENOMIC DNA]</scope>
    <source>
        <strain evidence="4 5">DSM 53668</strain>
    </source>
</reference>
<evidence type="ECO:0000313" key="5">
    <source>
        <dbReference type="Proteomes" id="UP000034883"/>
    </source>
</evidence>
<keyword evidence="2" id="KW-0732">Signal</keyword>
<dbReference type="KEGG" id="samy:DB32_005668"/>
<protein>
    <recommendedName>
        <fullName evidence="3">DUF2914 domain-containing protein</fullName>
    </recommendedName>
</protein>
<dbReference type="EMBL" id="CP011125">
    <property type="protein sequence ID" value="AKF08519.1"/>
    <property type="molecule type" value="Genomic_DNA"/>
</dbReference>
<name>A0A0F6SGD8_9BACT</name>